<evidence type="ECO:0000259" key="1">
    <source>
        <dbReference type="Pfam" id="PF00857"/>
    </source>
</evidence>
<feature type="domain" description="Isochorismatase-like" evidence="1">
    <location>
        <begin position="2"/>
        <end position="71"/>
    </location>
</feature>
<dbReference type="STRING" id="1036672.TKWG_15435"/>
<dbReference type="InterPro" id="IPR053152">
    <property type="entry name" value="Hydrolase_YcaC-like"/>
</dbReference>
<reference evidence="3" key="2">
    <citation type="journal article" date="2013" name="PLoS ONE">
        <title>Genome implosion elicits host-confinement in Alcaligenaceae: evidence from the comparative genomics of Tetrathiobacter kashmirensis, a pathogen in the making.</title>
        <authorList>
            <person name="Ghosh W."/>
            <person name="Alam M."/>
            <person name="Roy C."/>
            <person name="Pyne P."/>
            <person name="George A."/>
            <person name="Chakraborty R."/>
            <person name="Majumder S."/>
            <person name="Agarwal A."/>
            <person name="Chakraborty S."/>
            <person name="Majumdar S."/>
            <person name="Gupta S.K."/>
        </authorList>
    </citation>
    <scope>NUCLEOTIDE SEQUENCE [LARGE SCALE GENOMIC DNA]</scope>
    <source>
        <strain evidence="3">WT001</strain>
    </source>
</reference>
<accession>I3UDK1</accession>
<dbReference type="PANTHER" id="PTHR43559">
    <property type="entry name" value="HYDROLASE YCAC-RELATED"/>
    <property type="match status" value="1"/>
</dbReference>
<dbReference type="KEGG" id="aka:TKWG_15435"/>
<dbReference type="SUPFAM" id="SSF52499">
    <property type="entry name" value="Isochorismatase-like hydrolases"/>
    <property type="match status" value="1"/>
</dbReference>
<keyword evidence="3" id="KW-1185">Reference proteome</keyword>
<dbReference type="Proteomes" id="UP000005267">
    <property type="component" value="Chromosome"/>
</dbReference>
<proteinExistence type="predicted"/>
<reference evidence="2 3" key="1">
    <citation type="journal article" date="2011" name="J. Bacteriol.">
        <title>Whole-genome shotgun sequencing of the sulfur-oxidizing chemoautotroph Tetrathiobacter kashmirensis.</title>
        <authorList>
            <person name="Ghosh W."/>
            <person name="George A."/>
            <person name="Agarwal A."/>
            <person name="Raj P."/>
            <person name="Alam M."/>
            <person name="Pyne P."/>
            <person name="Das Gupta S.K."/>
        </authorList>
    </citation>
    <scope>NUCLEOTIDE SEQUENCE [LARGE SCALE GENOMIC DNA]</scope>
    <source>
        <strain evidence="2 3">WT001</strain>
    </source>
</reference>
<evidence type="ECO:0000313" key="2">
    <source>
        <dbReference type="EMBL" id="AFK63089.1"/>
    </source>
</evidence>
<dbReference type="InterPro" id="IPR036380">
    <property type="entry name" value="Isochorismatase-like_sf"/>
</dbReference>
<protein>
    <recommendedName>
        <fullName evidence="1">Isochorismatase-like domain-containing protein</fullName>
    </recommendedName>
</protein>
<dbReference type="EMBL" id="CP003555">
    <property type="protein sequence ID" value="AFK63089.1"/>
    <property type="molecule type" value="Genomic_DNA"/>
</dbReference>
<dbReference type="Gene3D" id="3.40.50.850">
    <property type="entry name" value="Isochorismatase-like"/>
    <property type="match status" value="1"/>
</dbReference>
<organism evidence="2 3">
    <name type="scientific">Advenella kashmirensis (strain DSM 17095 / LMG 22695 / WT001)</name>
    <name type="common">Tetrathiobacter kashmirensis</name>
    <dbReference type="NCBI Taxonomy" id="1036672"/>
    <lineage>
        <taxon>Bacteria</taxon>
        <taxon>Pseudomonadati</taxon>
        <taxon>Pseudomonadota</taxon>
        <taxon>Betaproteobacteria</taxon>
        <taxon>Burkholderiales</taxon>
        <taxon>Alcaligenaceae</taxon>
    </lineage>
</organism>
<dbReference type="Pfam" id="PF00857">
    <property type="entry name" value="Isochorismatase"/>
    <property type="match status" value="1"/>
</dbReference>
<dbReference type="HOGENOM" id="CLU_2141466_0_0_4"/>
<sequence length="128" mass="14026">MFVEAVEKTGRKTLIIAGTLTSVCMAFPAVSAIQEGYKVYCVVDASGNWSKLATDATIARVAQAGAIPTDTFAIVAELMRTWNRPEGSRFAQILAEHVCPEYKCLMESYDKAQEIAKNGPETNLDKYQ</sequence>
<gene>
    <name evidence="2" type="ordered locus">TKWG_15435</name>
</gene>
<dbReference type="InterPro" id="IPR000868">
    <property type="entry name" value="Isochorismatase-like_dom"/>
</dbReference>
<evidence type="ECO:0000313" key="3">
    <source>
        <dbReference type="Proteomes" id="UP000005267"/>
    </source>
</evidence>
<dbReference type="PANTHER" id="PTHR43559:SF2">
    <property type="entry name" value="HOMOLOG OF SLSA IN STM"/>
    <property type="match status" value="1"/>
</dbReference>
<dbReference type="AlphaFoldDB" id="I3UDK1"/>
<name>I3UDK1_ADVKW</name>